<evidence type="ECO:0008006" key="4">
    <source>
        <dbReference type="Google" id="ProtNLM"/>
    </source>
</evidence>
<evidence type="ECO:0000313" key="3">
    <source>
        <dbReference type="Proteomes" id="UP001210925"/>
    </source>
</evidence>
<dbReference type="Gene3D" id="3.60.10.10">
    <property type="entry name" value="Endonuclease/exonuclease/phosphatase"/>
    <property type="match status" value="1"/>
</dbReference>
<sequence>MPDIQNKIIQWLNLPYQEELNRIVTNEILADLGKQRQVEVTQTTAKNTSAKKPATKNSRNDVEQPKKIHQVESPKQMGNPKSPTNSTADILNEESKPKVNYTVKPNLKPESPNQFSGKQFSYQNSIQYDREKRVSKTNTRNSFASFNVDYTKRLTDPNTNNSIRNNYVFKAGEVSRIISKDFKVPSIFSVVELSGGKKFENALIDEFKSKGVFSYHYRIQYDSKEYYAQIFTGWNINNYKYVTSVPTKKKRYMATILYDINQKENIIHFSAHFPRIKETWESMASDILNVWELSTTKHECSRISIAGDFNKEPQEVLQAFPEMTAMLCDNSRKTTTGDNSFDNILVENDYYRISDSSILEGVAFTHYPIFAEITEK</sequence>
<dbReference type="Proteomes" id="UP001210925">
    <property type="component" value="Unassembled WGS sequence"/>
</dbReference>
<comment type="caution">
    <text evidence="2">The sequence shown here is derived from an EMBL/GenBank/DDBJ whole genome shotgun (WGS) entry which is preliminary data.</text>
</comment>
<reference evidence="2" key="1">
    <citation type="submission" date="2020-05" db="EMBL/GenBank/DDBJ databases">
        <title>Phylogenomic resolution of chytrid fungi.</title>
        <authorList>
            <person name="Stajich J.E."/>
            <person name="Amses K."/>
            <person name="Simmons R."/>
            <person name="Seto K."/>
            <person name="Myers J."/>
            <person name="Bonds A."/>
            <person name="Quandt C.A."/>
            <person name="Barry K."/>
            <person name="Liu P."/>
            <person name="Grigoriev I."/>
            <person name="Longcore J.E."/>
            <person name="James T.Y."/>
        </authorList>
    </citation>
    <scope>NUCLEOTIDE SEQUENCE</scope>
    <source>
        <strain evidence="2">PLAUS21</strain>
    </source>
</reference>
<accession>A0AAD5Y084</accession>
<organism evidence="2 3">
    <name type="scientific">Boothiomyces macroporosus</name>
    <dbReference type="NCBI Taxonomy" id="261099"/>
    <lineage>
        <taxon>Eukaryota</taxon>
        <taxon>Fungi</taxon>
        <taxon>Fungi incertae sedis</taxon>
        <taxon>Chytridiomycota</taxon>
        <taxon>Chytridiomycota incertae sedis</taxon>
        <taxon>Chytridiomycetes</taxon>
        <taxon>Rhizophydiales</taxon>
        <taxon>Terramycetaceae</taxon>
        <taxon>Boothiomyces</taxon>
    </lineage>
</organism>
<dbReference type="InterPro" id="IPR036691">
    <property type="entry name" value="Endo/exonu/phosph_ase_sf"/>
</dbReference>
<feature type="region of interest" description="Disordered" evidence="1">
    <location>
        <begin position="37"/>
        <end position="118"/>
    </location>
</feature>
<feature type="compositionally biased region" description="Basic and acidic residues" evidence="1">
    <location>
        <begin position="58"/>
        <end position="72"/>
    </location>
</feature>
<protein>
    <recommendedName>
        <fullName evidence="4">Endonuclease/exonuclease/phosphatase domain-containing protein</fullName>
    </recommendedName>
</protein>
<keyword evidence="3" id="KW-1185">Reference proteome</keyword>
<feature type="compositionally biased region" description="Polar residues" evidence="1">
    <location>
        <begin position="38"/>
        <end position="50"/>
    </location>
</feature>
<dbReference type="AlphaFoldDB" id="A0AAD5Y084"/>
<evidence type="ECO:0000313" key="2">
    <source>
        <dbReference type="EMBL" id="KAJ3251057.1"/>
    </source>
</evidence>
<proteinExistence type="predicted"/>
<name>A0AAD5Y084_9FUNG</name>
<dbReference type="EMBL" id="JADGKB010000204">
    <property type="protein sequence ID" value="KAJ3251057.1"/>
    <property type="molecule type" value="Genomic_DNA"/>
</dbReference>
<gene>
    <name evidence="2" type="ORF">HK103_002908</name>
</gene>
<evidence type="ECO:0000256" key="1">
    <source>
        <dbReference type="SAM" id="MobiDB-lite"/>
    </source>
</evidence>
<feature type="compositionally biased region" description="Polar residues" evidence="1">
    <location>
        <begin position="79"/>
        <end position="89"/>
    </location>
</feature>